<evidence type="ECO:0000256" key="7">
    <source>
        <dbReference type="ARBA" id="ARBA00023288"/>
    </source>
</evidence>
<sequence length="235" mass="25138">MASFSSLINWIVLATTTFTAVSAHNIITYPGWRGDNLHTNETFPYGMQWMYPCGGMPPSTNRTKWPISGGAVAIQPGWFQGHSTALMYINMGFGTNPPNYSNPMVPVFQIKGPTNEAYPGIGFCLPQVPLPINAPRANVKVGDNATIQIVEAAKHGAGLFNCVDIIFAEDGDPAVEEVTPSNCFNDSRIGFNQIFGTEVMASGADLTIGRLGLLSGGIPLLSLFIACVLGFGMFV</sequence>
<dbReference type="OrthoDB" id="5329488at2759"/>
<dbReference type="OMA" id="KNRTYWP"/>
<dbReference type="GO" id="GO:0098552">
    <property type="term" value="C:side of membrane"/>
    <property type="evidence" value="ECO:0007669"/>
    <property type="project" value="UniProtKB-KW"/>
</dbReference>
<comment type="subcellular location">
    <subcellularLocation>
        <location evidence="1">Cell membrane</location>
        <topology evidence="1">Lipid-anchor</topology>
        <topology evidence="1">GPI-anchor</topology>
    </subcellularLocation>
</comment>
<dbReference type="EMBL" id="KV407458">
    <property type="protein sequence ID" value="KZF23086.1"/>
    <property type="molecule type" value="Genomic_DNA"/>
</dbReference>
<feature type="transmembrane region" description="Helical" evidence="8">
    <location>
        <begin position="211"/>
        <end position="234"/>
    </location>
</feature>
<dbReference type="CDD" id="cd21176">
    <property type="entry name" value="LPMO_auxiliary-like"/>
    <property type="match status" value="1"/>
</dbReference>
<dbReference type="InParanoid" id="A0A165H7E8"/>
<keyword evidence="8" id="KW-1133">Transmembrane helix</keyword>
<evidence type="ECO:0000256" key="2">
    <source>
        <dbReference type="ARBA" id="ARBA00022475"/>
    </source>
</evidence>
<keyword evidence="3" id="KW-0336">GPI-anchor</keyword>
<evidence type="ECO:0000313" key="11">
    <source>
        <dbReference type="EMBL" id="KZF23086.1"/>
    </source>
</evidence>
<evidence type="ECO:0000256" key="3">
    <source>
        <dbReference type="ARBA" id="ARBA00022622"/>
    </source>
</evidence>
<evidence type="ECO:0000259" key="10">
    <source>
        <dbReference type="Pfam" id="PF20238"/>
    </source>
</evidence>
<dbReference type="AlphaFoldDB" id="A0A165H7E8"/>
<proteinExistence type="predicted"/>
<keyword evidence="6" id="KW-0325">Glycoprotein</keyword>
<evidence type="ECO:0000256" key="5">
    <source>
        <dbReference type="ARBA" id="ARBA00023136"/>
    </source>
</evidence>
<evidence type="ECO:0000256" key="1">
    <source>
        <dbReference type="ARBA" id="ARBA00004609"/>
    </source>
</evidence>
<dbReference type="STRING" id="1328760.A0A165H7E8"/>
<dbReference type="GeneID" id="28900270"/>
<keyword evidence="12" id="KW-1185">Reference proteome</keyword>
<feature type="signal peptide" evidence="9">
    <location>
        <begin position="1"/>
        <end position="23"/>
    </location>
</feature>
<gene>
    <name evidence="11" type="ORF">L228DRAFT_268441</name>
</gene>
<evidence type="ECO:0000256" key="9">
    <source>
        <dbReference type="SAM" id="SignalP"/>
    </source>
</evidence>
<keyword evidence="8" id="KW-0812">Transmembrane</keyword>
<dbReference type="InterPro" id="IPR046936">
    <property type="entry name" value="BIM1-like"/>
</dbReference>
<accession>A0A165H7E8</accession>
<evidence type="ECO:0000256" key="6">
    <source>
        <dbReference type="ARBA" id="ARBA00023180"/>
    </source>
</evidence>
<name>A0A165H7E8_XYLHT</name>
<reference evidence="11 12" key="1">
    <citation type="journal article" date="2016" name="Fungal Biol.">
        <title>The genome of Xylona heveae provides a window into fungal endophytism.</title>
        <authorList>
            <person name="Gazis R."/>
            <person name="Kuo A."/>
            <person name="Riley R."/>
            <person name="LaButti K."/>
            <person name="Lipzen A."/>
            <person name="Lin J."/>
            <person name="Amirebrahimi M."/>
            <person name="Hesse C.N."/>
            <person name="Spatafora J.W."/>
            <person name="Henrissat B."/>
            <person name="Hainaut M."/>
            <person name="Grigoriev I.V."/>
            <person name="Hibbett D.S."/>
        </authorList>
    </citation>
    <scope>NUCLEOTIDE SEQUENCE [LARGE SCALE GENOMIC DNA]</scope>
    <source>
        <strain evidence="11 12">TC161</strain>
    </source>
</reference>
<dbReference type="RefSeq" id="XP_018188641.1">
    <property type="nucleotide sequence ID" value="XM_018335133.1"/>
</dbReference>
<feature type="chain" id="PRO_5007858548" description="Copper acquisition factor BIM1-like domain-containing protein" evidence="9">
    <location>
        <begin position="24"/>
        <end position="235"/>
    </location>
</feature>
<dbReference type="GO" id="GO:0005886">
    <property type="term" value="C:plasma membrane"/>
    <property type="evidence" value="ECO:0007669"/>
    <property type="project" value="UniProtKB-SubCell"/>
</dbReference>
<feature type="domain" description="Copper acquisition factor BIM1-like" evidence="10">
    <location>
        <begin position="22"/>
        <end position="187"/>
    </location>
</feature>
<dbReference type="PANTHER" id="PTHR34992:SF10">
    <property type="entry name" value="COPPER ACQUISITION FACTOR BIM1-LIKE DOMAIN-CONTAINING PROTEIN"/>
    <property type="match status" value="1"/>
</dbReference>
<dbReference type="Proteomes" id="UP000076632">
    <property type="component" value="Unassembled WGS sequence"/>
</dbReference>
<dbReference type="PANTHER" id="PTHR34992">
    <property type="entry name" value="HYPHAL ANASTAMOSIS-7 PROTEIN"/>
    <property type="match status" value="1"/>
</dbReference>
<keyword evidence="7" id="KW-0449">Lipoprotein</keyword>
<keyword evidence="5 8" id="KW-0472">Membrane</keyword>
<keyword evidence="2" id="KW-1003">Cell membrane</keyword>
<keyword evidence="4 9" id="KW-0732">Signal</keyword>
<evidence type="ECO:0000256" key="8">
    <source>
        <dbReference type="SAM" id="Phobius"/>
    </source>
</evidence>
<evidence type="ECO:0000256" key="4">
    <source>
        <dbReference type="ARBA" id="ARBA00022729"/>
    </source>
</evidence>
<dbReference type="Pfam" id="PF20238">
    <property type="entry name" value="BIM1-like_dom"/>
    <property type="match status" value="1"/>
</dbReference>
<dbReference type="InterPro" id="IPR046530">
    <property type="entry name" value="BIM1-like_dom"/>
</dbReference>
<evidence type="ECO:0000313" key="12">
    <source>
        <dbReference type="Proteomes" id="UP000076632"/>
    </source>
</evidence>
<protein>
    <recommendedName>
        <fullName evidence="10">Copper acquisition factor BIM1-like domain-containing protein</fullName>
    </recommendedName>
</protein>
<organism evidence="11 12">
    <name type="scientific">Xylona heveae (strain CBS 132557 / TC161)</name>
    <dbReference type="NCBI Taxonomy" id="1328760"/>
    <lineage>
        <taxon>Eukaryota</taxon>
        <taxon>Fungi</taxon>
        <taxon>Dikarya</taxon>
        <taxon>Ascomycota</taxon>
        <taxon>Pezizomycotina</taxon>
        <taxon>Xylonomycetes</taxon>
        <taxon>Xylonales</taxon>
        <taxon>Xylonaceae</taxon>
        <taxon>Xylona</taxon>
    </lineage>
</organism>